<dbReference type="AlphaFoldDB" id="A0A7J7SGF9"/>
<accession>A0A7J7SGF9</accession>
<protein>
    <submittedName>
        <fullName evidence="1">AlkB-like protein 6</fullName>
    </submittedName>
</protein>
<gene>
    <name evidence="1" type="ORF">mRhiFer1_000603</name>
</gene>
<sequence>MGLMAAGRKLLGWGLKLRYLKGLGYDPGRTGCKRLERTNMCSLIGLWWMEFGSSMPQSQSGPSSPGGSYRTGPWPWYPWIFIPTLMSLGARLPLSLCLWGLADPRPLDSQSLLISRPS</sequence>
<evidence type="ECO:0000313" key="2">
    <source>
        <dbReference type="Proteomes" id="UP000585614"/>
    </source>
</evidence>
<dbReference type="EMBL" id="JACAGC010000022">
    <property type="protein sequence ID" value="KAF6287470.1"/>
    <property type="molecule type" value="Genomic_DNA"/>
</dbReference>
<organism evidence="1 2">
    <name type="scientific">Rhinolophus ferrumequinum</name>
    <name type="common">Greater horseshoe bat</name>
    <dbReference type="NCBI Taxonomy" id="59479"/>
    <lineage>
        <taxon>Eukaryota</taxon>
        <taxon>Metazoa</taxon>
        <taxon>Chordata</taxon>
        <taxon>Craniata</taxon>
        <taxon>Vertebrata</taxon>
        <taxon>Euteleostomi</taxon>
        <taxon>Mammalia</taxon>
        <taxon>Eutheria</taxon>
        <taxon>Laurasiatheria</taxon>
        <taxon>Chiroptera</taxon>
        <taxon>Yinpterochiroptera</taxon>
        <taxon>Rhinolophoidea</taxon>
        <taxon>Rhinolophidae</taxon>
        <taxon>Rhinolophinae</taxon>
        <taxon>Rhinolophus</taxon>
    </lineage>
</organism>
<comment type="caution">
    <text evidence="1">The sequence shown here is derived from an EMBL/GenBank/DDBJ whole genome shotgun (WGS) entry which is preliminary data.</text>
</comment>
<proteinExistence type="predicted"/>
<name>A0A7J7SGF9_RHIFE</name>
<dbReference type="Proteomes" id="UP000585614">
    <property type="component" value="Unassembled WGS sequence"/>
</dbReference>
<evidence type="ECO:0000313" key="1">
    <source>
        <dbReference type="EMBL" id="KAF6287470.1"/>
    </source>
</evidence>
<reference evidence="1 2" key="1">
    <citation type="journal article" date="2020" name="Nature">
        <title>Six reference-quality genomes reveal evolution of bat adaptations.</title>
        <authorList>
            <person name="Jebb D."/>
            <person name="Huang Z."/>
            <person name="Pippel M."/>
            <person name="Hughes G.M."/>
            <person name="Lavrichenko K."/>
            <person name="Devanna P."/>
            <person name="Winkler S."/>
            <person name="Jermiin L.S."/>
            <person name="Skirmuntt E.C."/>
            <person name="Katzourakis A."/>
            <person name="Burkitt-Gray L."/>
            <person name="Ray D.A."/>
            <person name="Sullivan K.A.M."/>
            <person name="Roscito J.G."/>
            <person name="Kirilenko B.M."/>
            <person name="Davalos L.M."/>
            <person name="Corthals A.P."/>
            <person name="Power M.L."/>
            <person name="Jones G."/>
            <person name="Ransome R.D."/>
            <person name="Dechmann D.K.N."/>
            <person name="Locatelli A.G."/>
            <person name="Puechmaille S.J."/>
            <person name="Fedrigo O."/>
            <person name="Jarvis E.D."/>
            <person name="Hiller M."/>
            <person name="Vernes S.C."/>
            <person name="Myers E.W."/>
            <person name="Teeling E.C."/>
        </authorList>
    </citation>
    <scope>NUCLEOTIDE SEQUENCE [LARGE SCALE GENOMIC DNA]</scope>
    <source>
        <strain evidence="1">MRhiFer1</strain>
        <tissue evidence="1">Lung</tissue>
    </source>
</reference>